<proteinExistence type="predicted"/>
<protein>
    <submittedName>
        <fullName evidence="1">Uncharacterized protein</fullName>
    </submittedName>
</protein>
<dbReference type="Proteomes" id="UP000634011">
    <property type="component" value="Unassembled WGS sequence"/>
</dbReference>
<accession>A0A923KQ43</accession>
<evidence type="ECO:0000313" key="2">
    <source>
        <dbReference type="Proteomes" id="UP000634011"/>
    </source>
</evidence>
<gene>
    <name evidence="1" type="ORF">H8K32_10030</name>
</gene>
<name>A0A923KQ43_9BURK</name>
<comment type="caution">
    <text evidence="1">The sequence shown here is derived from an EMBL/GenBank/DDBJ whole genome shotgun (WGS) entry which is preliminary data.</text>
</comment>
<reference evidence="1" key="1">
    <citation type="submission" date="2020-08" db="EMBL/GenBank/DDBJ databases">
        <title>Novel species isolated from subtropical streams in China.</title>
        <authorList>
            <person name="Lu H."/>
        </authorList>
    </citation>
    <scope>NUCLEOTIDE SEQUENCE</scope>
    <source>
        <strain evidence="1">KACC 12607</strain>
    </source>
</reference>
<dbReference type="RefSeq" id="WP_186912363.1">
    <property type="nucleotide sequence ID" value="NZ_JACOFV010000008.1"/>
</dbReference>
<organism evidence="1 2">
    <name type="scientific">Undibacterium jejuense</name>
    <dbReference type="NCBI Taxonomy" id="1344949"/>
    <lineage>
        <taxon>Bacteria</taxon>
        <taxon>Pseudomonadati</taxon>
        <taxon>Pseudomonadota</taxon>
        <taxon>Betaproteobacteria</taxon>
        <taxon>Burkholderiales</taxon>
        <taxon>Oxalobacteraceae</taxon>
        <taxon>Undibacterium</taxon>
    </lineage>
</organism>
<sequence>MSWTQRQKHIGPISKRFSEYAQFFTRLNETVEDSINDALIKEKFTAEELRRYGYLTKFLAEEGYLTTSSLLREEWSEERRIEATLEKCADKSWGDQIGKFYLWLQKKNEKQLANRTIRLYIHAACSLMEHANVTCVENLRLQHLNAYLRKCPGQRASLHAFVSFVQVKFKVPLKLTGSRKKPVDKLYALDIAELLEMSSTDLPFKEFQAVLVKLLSILFGVPLKQVLSIGKNDLSLLPHSQKIRLNENWLDLDSRLLPIISKFLLMKVSLSNNEMRLFPGRGAIDFLSISSLNYRLSKARKSILKT</sequence>
<dbReference type="EMBL" id="JACOFV010000008">
    <property type="protein sequence ID" value="MBC3862436.1"/>
    <property type="molecule type" value="Genomic_DNA"/>
</dbReference>
<evidence type="ECO:0000313" key="1">
    <source>
        <dbReference type="EMBL" id="MBC3862436.1"/>
    </source>
</evidence>
<dbReference type="AlphaFoldDB" id="A0A923KQ43"/>
<keyword evidence="2" id="KW-1185">Reference proteome</keyword>